<dbReference type="EMBL" id="JACHWZ010000007">
    <property type="protein sequence ID" value="MBB3060968.1"/>
    <property type="molecule type" value="Genomic_DNA"/>
</dbReference>
<dbReference type="PANTHER" id="PTHR20855:SF3">
    <property type="entry name" value="LD03007P"/>
    <property type="match status" value="1"/>
</dbReference>
<keyword evidence="3" id="KW-1003">Cell membrane</keyword>
<feature type="transmembrane region" description="Helical" evidence="8">
    <location>
        <begin position="122"/>
        <end position="143"/>
    </location>
</feature>
<gene>
    <name evidence="9" type="ORF">FHS09_001798</name>
</gene>
<feature type="transmembrane region" description="Helical" evidence="8">
    <location>
        <begin position="32"/>
        <end position="55"/>
    </location>
</feature>
<reference evidence="9 10" key="1">
    <citation type="submission" date="2020-08" db="EMBL/GenBank/DDBJ databases">
        <title>Genomic Encyclopedia of Type Strains, Phase III (KMG-III): the genomes of soil and plant-associated and newly described type strains.</title>
        <authorList>
            <person name="Whitman W."/>
        </authorList>
    </citation>
    <scope>NUCLEOTIDE SEQUENCE [LARGE SCALE GENOMIC DNA]</scope>
    <source>
        <strain evidence="9 10">CECT 8799</strain>
    </source>
</reference>
<evidence type="ECO:0000256" key="1">
    <source>
        <dbReference type="ARBA" id="ARBA00004651"/>
    </source>
</evidence>
<keyword evidence="6 8" id="KW-0472">Membrane</keyword>
<evidence type="ECO:0000256" key="6">
    <source>
        <dbReference type="ARBA" id="ARBA00023136"/>
    </source>
</evidence>
<dbReference type="GO" id="GO:0046872">
    <property type="term" value="F:metal ion binding"/>
    <property type="evidence" value="ECO:0007669"/>
    <property type="project" value="UniProtKB-KW"/>
</dbReference>
<evidence type="ECO:0000256" key="2">
    <source>
        <dbReference type="ARBA" id="ARBA00008488"/>
    </source>
</evidence>
<keyword evidence="7" id="KW-0479">Metal-binding</keyword>
<dbReference type="GO" id="GO:0005886">
    <property type="term" value="C:plasma membrane"/>
    <property type="evidence" value="ECO:0007669"/>
    <property type="project" value="UniProtKB-SubCell"/>
</dbReference>
<evidence type="ECO:0000256" key="7">
    <source>
        <dbReference type="PIRSR" id="PIRSR604254-1"/>
    </source>
</evidence>
<protein>
    <submittedName>
        <fullName evidence="9">Hemolysin III</fullName>
    </submittedName>
</protein>
<dbReference type="AlphaFoldDB" id="A0A7W4WC37"/>
<organism evidence="9 10">
    <name type="scientific">Microbulbifer rhizosphaerae</name>
    <dbReference type="NCBI Taxonomy" id="1562603"/>
    <lineage>
        <taxon>Bacteria</taxon>
        <taxon>Pseudomonadati</taxon>
        <taxon>Pseudomonadota</taxon>
        <taxon>Gammaproteobacteria</taxon>
        <taxon>Cellvibrionales</taxon>
        <taxon>Microbulbiferaceae</taxon>
        <taxon>Microbulbifer</taxon>
    </lineage>
</organism>
<dbReference type="RefSeq" id="WP_183458937.1">
    <property type="nucleotide sequence ID" value="NZ_JACHWZ010000007.1"/>
</dbReference>
<feature type="transmembrane region" description="Helical" evidence="8">
    <location>
        <begin position="67"/>
        <end position="85"/>
    </location>
</feature>
<feature type="binding site" evidence="7">
    <location>
        <position position="83"/>
    </location>
    <ligand>
        <name>Zn(2+)</name>
        <dbReference type="ChEBI" id="CHEBI:29105"/>
    </ligand>
</feature>
<dbReference type="Proteomes" id="UP000535937">
    <property type="component" value="Unassembled WGS sequence"/>
</dbReference>
<feature type="binding site" evidence="7">
    <location>
        <position position="205"/>
    </location>
    <ligand>
        <name>Zn(2+)</name>
        <dbReference type="ChEBI" id="CHEBI:29105"/>
    </ligand>
</feature>
<evidence type="ECO:0000256" key="5">
    <source>
        <dbReference type="ARBA" id="ARBA00022989"/>
    </source>
</evidence>
<dbReference type="InterPro" id="IPR005744">
    <property type="entry name" value="Hy-lIII"/>
</dbReference>
<dbReference type="Pfam" id="PF03006">
    <property type="entry name" value="HlyIII"/>
    <property type="match status" value="1"/>
</dbReference>
<comment type="subcellular location">
    <subcellularLocation>
        <location evidence="1">Cell membrane</location>
        <topology evidence="1">Multi-pass membrane protein</topology>
    </subcellularLocation>
</comment>
<keyword evidence="5 8" id="KW-1133">Transmembrane helix</keyword>
<sequence length="229" mass="25035">MPSTTATRYSFAEEVRSTTATRYSFAEEIANSVTHGVGALLAIAGLGVLCAYAAVRGDTWHIVSSSVYAATLILCFGASTLYHSVTHERAKQVLRTLDHSSIFLLIAGTYTPFTLVTLRGPWGWWLFGIIWGLALVGLVIQFTPLKKIRALSVTLSALMGWVVIAAIKPLMDSLETGGLWLLVLGGLCYTGGIAFYLWRSLRFHHAIWHLCVLAGGVLHFFAVLFYVIP</sequence>
<feature type="binding site" evidence="7">
    <location>
        <position position="209"/>
    </location>
    <ligand>
        <name>Zn(2+)</name>
        <dbReference type="ChEBI" id="CHEBI:29105"/>
    </ligand>
</feature>
<feature type="transmembrane region" description="Helical" evidence="8">
    <location>
        <begin position="97"/>
        <end position="116"/>
    </location>
</feature>
<feature type="transmembrane region" description="Helical" evidence="8">
    <location>
        <begin position="179"/>
        <end position="198"/>
    </location>
</feature>
<evidence type="ECO:0000256" key="8">
    <source>
        <dbReference type="SAM" id="Phobius"/>
    </source>
</evidence>
<dbReference type="PANTHER" id="PTHR20855">
    <property type="entry name" value="ADIPOR/PROGESTIN RECEPTOR-RELATED"/>
    <property type="match status" value="1"/>
</dbReference>
<evidence type="ECO:0000313" key="10">
    <source>
        <dbReference type="Proteomes" id="UP000535937"/>
    </source>
</evidence>
<feature type="transmembrane region" description="Helical" evidence="8">
    <location>
        <begin position="210"/>
        <end position="228"/>
    </location>
</feature>
<keyword evidence="10" id="KW-1185">Reference proteome</keyword>
<dbReference type="NCBIfam" id="TIGR01065">
    <property type="entry name" value="hlyIII"/>
    <property type="match status" value="1"/>
</dbReference>
<evidence type="ECO:0000256" key="3">
    <source>
        <dbReference type="ARBA" id="ARBA00022475"/>
    </source>
</evidence>
<feature type="transmembrane region" description="Helical" evidence="8">
    <location>
        <begin position="150"/>
        <end position="167"/>
    </location>
</feature>
<comment type="similarity">
    <text evidence="2">Belongs to the UPF0073 (Hly-III) family.</text>
</comment>
<dbReference type="GO" id="GO:0140911">
    <property type="term" value="F:pore-forming activity"/>
    <property type="evidence" value="ECO:0007669"/>
    <property type="project" value="InterPro"/>
</dbReference>
<proteinExistence type="inferred from homology"/>
<keyword evidence="4 8" id="KW-0812">Transmembrane</keyword>
<keyword evidence="7" id="KW-0862">Zinc</keyword>
<evidence type="ECO:0000256" key="4">
    <source>
        <dbReference type="ARBA" id="ARBA00022692"/>
    </source>
</evidence>
<evidence type="ECO:0000313" key="9">
    <source>
        <dbReference type="EMBL" id="MBB3060968.1"/>
    </source>
</evidence>
<name>A0A7W4WC37_9GAMM</name>
<accession>A0A7W4WC37</accession>
<dbReference type="InterPro" id="IPR004254">
    <property type="entry name" value="AdipoR/HlyIII-related"/>
</dbReference>
<comment type="caution">
    <text evidence="9">The sequence shown here is derived from an EMBL/GenBank/DDBJ whole genome shotgun (WGS) entry which is preliminary data.</text>
</comment>